<proteinExistence type="inferred from homology"/>
<comment type="caution">
    <text evidence="9">The sequence shown here is derived from an EMBL/GenBank/DDBJ whole genome shotgun (WGS) entry which is preliminary data.</text>
</comment>
<dbReference type="GO" id="GO:0003735">
    <property type="term" value="F:structural constituent of ribosome"/>
    <property type="evidence" value="ECO:0007669"/>
    <property type="project" value="UniProtKB-UniRule"/>
</dbReference>
<evidence type="ECO:0000313" key="9">
    <source>
        <dbReference type="EMBL" id="PIU74977.1"/>
    </source>
</evidence>
<dbReference type="GO" id="GO:0019843">
    <property type="term" value="F:rRNA binding"/>
    <property type="evidence" value="ECO:0007669"/>
    <property type="project" value="UniProtKB-UniRule"/>
</dbReference>
<dbReference type="InterPro" id="IPR019927">
    <property type="entry name" value="Ribosomal_uL3_bac/org-type"/>
</dbReference>
<evidence type="ECO:0000256" key="8">
    <source>
        <dbReference type="SAM" id="MobiDB-lite"/>
    </source>
</evidence>
<comment type="similarity">
    <text evidence="1 7">Belongs to the universal ribosomal protein uL3 family.</text>
</comment>
<evidence type="ECO:0000256" key="4">
    <source>
        <dbReference type="ARBA" id="ARBA00022980"/>
    </source>
</evidence>
<evidence type="ECO:0000256" key="5">
    <source>
        <dbReference type="ARBA" id="ARBA00023274"/>
    </source>
</evidence>
<dbReference type="InterPro" id="IPR009000">
    <property type="entry name" value="Transl_B-barrel_sf"/>
</dbReference>
<keyword evidence="4 7" id="KW-0689">Ribosomal protein</keyword>
<dbReference type="EMBL" id="PEVY01000068">
    <property type="protein sequence ID" value="PIU74977.1"/>
    <property type="molecule type" value="Genomic_DNA"/>
</dbReference>
<reference evidence="10" key="1">
    <citation type="submission" date="2017-09" db="EMBL/GenBank/DDBJ databases">
        <title>Depth-based differentiation of microbial function through sediment-hosted aquifers and enrichment of novel symbionts in the deep terrestrial subsurface.</title>
        <authorList>
            <person name="Probst A.J."/>
            <person name="Ladd B."/>
            <person name="Jarett J.K."/>
            <person name="Geller-Mcgrath D.E."/>
            <person name="Sieber C.M.K."/>
            <person name="Emerson J.B."/>
            <person name="Anantharaman K."/>
            <person name="Thomas B.C."/>
            <person name="Malmstrom R."/>
            <person name="Stieglmeier M."/>
            <person name="Klingl A."/>
            <person name="Woyke T."/>
            <person name="Ryan C.M."/>
            <person name="Banfield J.F."/>
        </authorList>
    </citation>
    <scope>NUCLEOTIDE SEQUENCE [LARGE SCALE GENOMIC DNA]</scope>
</reference>
<accession>A0A2M7AWI2</accession>
<protein>
    <recommendedName>
        <fullName evidence="6 7">Large ribosomal subunit protein uL3</fullName>
    </recommendedName>
</protein>
<dbReference type="InterPro" id="IPR000597">
    <property type="entry name" value="Ribosomal_uL3"/>
</dbReference>
<keyword evidence="2 7" id="KW-0699">rRNA-binding</keyword>
<dbReference type="GO" id="GO:0022625">
    <property type="term" value="C:cytosolic large ribosomal subunit"/>
    <property type="evidence" value="ECO:0007669"/>
    <property type="project" value="TreeGrafter"/>
</dbReference>
<dbReference type="FunFam" id="2.40.30.10:FF:000004">
    <property type="entry name" value="50S ribosomal protein L3"/>
    <property type="match status" value="1"/>
</dbReference>
<dbReference type="GO" id="GO:0006412">
    <property type="term" value="P:translation"/>
    <property type="evidence" value="ECO:0007669"/>
    <property type="project" value="UniProtKB-UniRule"/>
</dbReference>
<sequence length="203" mass="22274">MKFILGKKISMSQVFSEEGKVIPVTLVEAGPCVVVQKKDLEKDGYSACQIGFDEKNKLNKSRAGHAKDLGKVRWLREFKVAKEEMEKLNRGDKISADTFEVGDKVRVAGISKGKGFQGVVKRHGFHGASATHGTKHNKRAPGSIGSGYPEHVRKGKKMAGRMGSDQITLKKIAVVKVEKDKNLLYLKGALPGRRGTLLKISNF</sequence>
<dbReference type="Proteomes" id="UP000228775">
    <property type="component" value="Unassembled WGS sequence"/>
</dbReference>
<feature type="region of interest" description="Disordered" evidence="8">
    <location>
        <begin position="127"/>
        <end position="149"/>
    </location>
</feature>
<evidence type="ECO:0000256" key="1">
    <source>
        <dbReference type="ARBA" id="ARBA00006540"/>
    </source>
</evidence>
<evidence type="ECO:0000256" key="2">
    <source>
        <dbReference type="ARBA" id="ARBA00022730"/>
    </source>
</evidence>
<dbReference type="PANTHER" id="PTHR11229">
    <property type="entry name" value="50S RIBOSOMAL PROTEIN L3"/>
    <property type="match status" value="1"/>
</dbReference>
<comment type="function">
    <text evidence="7">One of the primary rRNA binding proteins, it binds directly near the 3'-end of the 23S rRNA, where it nucleates assembly of the 50S subunit.</text>
</comment>
<dbReference type="Pfam" id="PF00297">
    <property type="entry name" value="Ribosomal_L3"/>
    <property type="match status" value="1"/>
</dbReference>
<name>A0A2M7AWI2_9BACT</name>
<evidence type="ECO:0000313" key="10">
    <source>
        <dbReference type="Proteomes" id="UP000228775"/>
    </source>
</evidence>
<comment type="subunit">
    <text evidence="7">Part of the 50S ribosomal subunit. Forms a cluster with proteins L14 and L19.</text>
</comment>
<dbReference type="SUPFAM" id="SSF50447">
    <property type="entry name" value="Translation proteins"/>
    <property type="match status" value="1"/>
</dbReference>
<dbReference type="Gene3D" id="3.30.160.810">
    <property type="match status" value="1"/>
</dbReference>
<dbReference type="HAMAP" id="MF_01325_B">
    <property type="entry name" value="Ribosomal_uL3_B"/>
    <property type="match status" value="1"/>
</dbReference>
<keyword evidence="3 7" id="KW-0694">RNA-binding</keyword>
<gene>
    <name evidence="7" type="primary">rplC</name>
    <name evidence="9" type="ORF">COS76_03300</name>
</gene>
<dbReference type="AlphaFoldDB" id="A0A2M7AWI2"/>
<evidence type="ECO:0000256" key="3">
    <source>
        <dbReference type="ARBA" id="ARBA00022884"/>
    </source>
</evidence>
<dbReference type="Gene3D" id="2.40.30.10">
    <property type="entry name" value="Translation factors"/>
    <property type="match status" value="1"/>
</dbReference>
<evidence type="ECO:0000256" key="6">
    <source>
        <dbReference type="ARBA" id="ARBA00035243"/>
    </source>
</evidence>
<dbReference type="NCBIfam" id="TIGR03625">
    <property type="entry name" value="L3_bact"/>
    <property type="match status" value="1"/>
</dbReference>
<keyword evidence="5 7" id="KW-0687">Ribonucleoprotein</keyword>
<organism evidence="9 10">
    <name type="scientific">Candidatus Portnoybacteria bacterium CG06_land_8_20_14_3_00_39_12</name>
    <dbReference type="NCBI Taxonomy" id="1974809"/>
    <lineage>
        <taxon>Bacteria</taxon>
        <taxon>Candidatus Portnoyibacteriota</taxon>
    </lineage>
</organism>
<evidence type="ECO:0000256" key="7">
    <source>
        <dbReference type="HAMAP-Rule" id="MF_01325"/>
    </source>
</evidence>
<dbReference type="PANTHER" id="PTHR11229:SF16">
    <property type="entry name" value="LARGE RIBOSOMAL SUBUNIT PROTEIN UL3C"/>
    <property type="match status" value="1"/>
</dbReference>